<evidence type="ECO:0000259" key="8">
    <source>
        <dbReference type="PROSITE" id="PS50850"/>
    </source>
</evidence>
<feature type="transmembrane region" description="Helical" evidence="7">
    <location>
        <begin position="73"/>
        <end position="92"/>
    </location>
</feature>
<organism evidence="9 10">
    <name type="scientific">Nocardioides luteus</name>
    <dbReference type="NCBI Taxonomy" id="1844"/>
    <lineage>
        <taxon>Bacteria</taxon>
        <taxon>Bacillati</taxon>
        <taxon>Actinomycetota</taxon>
        <taxon>Actinomycetes</taxon>
        <taxon>Propionibacteriales</taxon>
        <taxon>Nocardioidaceae</taxon>
        <taxon>Nocardioides</taxon>
    </lineage>
</organism>
<evidence type="ECO:0000256" key="2">
    <source>
        <dbReference type="ARBA" id="ARBA00022448"/>
    </source>
</evidence>
<name>A0ABQ5T206_9ACTN</name>
<dbReference type="InterPro" id="IPR020846">
    <property type="entry name" value="MFS_dom"/>
</dbReference>
<dbReference type="PROSITE" id="PS50850">
    <property type="entry name" value="MFS"/>
    <property type="match status" value="1"/>
</dbReference>
<feature type="transmembrane region" description="Helical" evidence="7">
    <location>
        <begin position="205"/>
        <end position="230"/>
    </location>
</feature>
<dbReference type="Pfam" id="PF07690">
    <property type="entry name" value="MFS_1"/>
    <property type="match status" value="1"/>
</dbReference>
<evidence type="ECO:0000256" key="6">
    <source>
        <dbReference type="ARBA" id="ARBA00023136"/>
    </source>
</evidence>
<gene>
    <name evidence="9" type="ORF">GCM10017579_45490</name>
</gene>
<reference evidence="9" key="2">
    <citation type="submission" date="2023-01" db="EMBL/GenBank/DDBJ databases">
        <authorList>
            <person name="Sun Q."/>
            <person name="Evtushenko L."/>
        </authorList>
    </citation>
    <scope>NUCLEOTIDE SEQUENCE</scope>
    <source>
        <strain evidence="9">VKM Ac-1246</strain>
    </source>
</reference>
<comment type="subcellular location">
    <subcellularLocation>
        <location evidence="1">Cell membrane</location>
        <topology evidence="1">Multi-pass membrane protein</topology>
    </subcellularLocation>
</comment>
<dbReference type="InterPro" id="IPR011701">
    <property type="entry name" value="MFS"/>
</dbReference>
<proteinExistence type="predicted"/>
<dbReference type="PANTHER" id="PTHR42718">
    <property type="entry name" value="MAJOR FACILITATOR SUPERFAMILY MULTIDRUG TRANSPORTER MFSC"/>
    <property type="match status" value="1"/>
</dbReference>
<keyword evidence="5 7" id="KW-1133">Transmembrane helix</keyword>
<feature type="transmembrane region" description="Helical" evidence="7">
    <location>
        <begin position="132"/>
        <end position="154"/>
    </location>
</feature>
<dbReference type="PANTHER" id="PTHR42718:SF46">
    <property type="entry name" value="BLR6921 PROTEIN"/>
    <property type="match status" value="1"/>
</dbReference>
<feature type="transmembrane region" description="Helical" evidence="7">
    <location>
        <begin position="300"/>
        <end position="327"/>
    </location>
</feature>
<accession>A0ABQ5T206</accession>
<feature type="transmembrane region" description="Helical" evidence="7">
    <location>
        <begin position="44"/>
        <end position="61"/>
    </location>
</feature>
<dbReference type="Gene3D" id="1.20.1250.20">
    <property type="entry name" value="MFS general substrate transporter like domains"/>
    <property type="match status" value="1"/>
</dbReference>
<protein>
    <submittedName>
        <fullName evidence="9">MFS transporter</fullName>
    </submittedName>
</protein>
<feature type="transmembrane region" description="Helical" evidence="7">
    <location>
        <begin position="364"/>
        <end position="385"/>
    </location>
</feature>
<evidence type="ECO:0000256" key="7">
    <source>
        <dbReference type="SAM" id="Phobius"/>
    </source>
</evidence>
<keyword evidence="3" id="KW-1003">Cell membrane</keyword>
<evidence type="ECO:0000313" key="10">
    <source>
        <dbReference type="Proteomes" id="UP001142292"/>
    </source>
</evidence>
<keyword evidence="10" id="KW-1185">Reference proteome</keyword>
<dbReference type="CDD" id="cd17321">
    <property type="entry name" value="MFS_MMR_MDR_like"/>
    <property type="match status" value="1"/>
</dbReference>
<dbReference type="Proteomes" id="UP001142292">
    <property type="component" value="Unassembled WGS sequence"/>
</dbReference>
<comment type="caution">
    <text evidence="9">The sequence shown here is derived from an EMBL/GenBank/DDBJ whole genome shotgun (WGS) entry which is preliminary data.</text>
</comment>
<evidence type="ECO:0000256" key="4">
    <source>
        <dbReference type="ARBA" id="ARBA00022692"/>
    </source>
</evidence>
<evidence type="ECO:0000313" key="9">
    <source>
        <dbReference type="EMBL" id="GLJ70513.1"/>
    </source>
</evidence>
<feature type="transmembrane region" description="Helical" evidence="7">
    <location>
        <begin position="339"/>
        <end position="358"/>
    </location>
</feature>
<keyword evidence="6 7" id="KW-0472">Membrane</keyword>
<dbReference type="EMBL" id="BSEL01000012">
    <property type="protein sequence ID" value="GLJ70513.1"/>
    <property type="molecule type" value="Genomic_DNA"/>
</dbReference>
<dbReference type="RefSeq" id="WP_189119758.1">
    <property type="nucleotide sequence ID" value="NZ_BMRK01000014.1"/>
</dbReference>
<feature type="transmembrane region" description="Helical" evidence="7">
    <location>
        <begin position="98"/>
        <end position="120"/>
    </location>
</feature>
<feature type="transmembrane region" description="Helical" evidence="7">
    <location>
        <begin position="271"/>
        <end position="288"/>
    </location>
</feature>
<evidence type="ECO:0000256" key="3">
    <source>
        <dbReference type="ARBA" id="ARBA00022475"/>
    </source>
</evidence>
<reference evidence="9" key="1">
    <citation type="journal article" date="2014" name="Int. J. Syst. Evol. Microbiol.">
        <title>Complete genome of a new Firmicutes species belonging to the dominant human colonic microbiota ('Ruminococcus bicirculans') reveals two chromosomes and a selective capacity to utilize plant glucans.</title>
        <authorList>
            <consortium name="NISC Comparative Sequencing Program"/>
            <person name="Wegmann U."/>
            <person name="Louis P."/>
            <person name="Goesmann A."/>
            <person name="Henrissat B."/>
            <person name="Duncan S.H."/>
            <person name="Flint H.J."/>
        </authorList>
    </citation>
    <scope>NUCLEOTIDE SEQUENCE</scope>
    <source>
        <strain evidence="9">VKM Ac-1246</strain>
    </source>
</reference>
<dbReference type="InterPro" id="IPR036259">
    <property type="entry name" value="MFS_trans_sf"/>
</dbReference>
<keyword evidence="2" id="KW-0813">Transport</keyword>
<evidence type="ECO:0000256" key="1">
    <source>
        <dbReference type="ARBA" id="ARBA00004651"/>
    </source>
</evidence>
<feature type="transmembrane region" description="Helical" evidence="7">
    <location>
        <begin position="236"/>
        <end position="259"/>
    </location>
</feature>
<evidence type="ECO:0000256" key="5">
    <source>
        <dbReference type="ARBA" id="ARBA00022989"/>
    </source>
</evidence>
<dbReference type="SUPFAM" id="SSF103473">
    <property type="entry name" value="MFS general substrate transporter"/>
    <property type="match status" value="1"/>
</dbReference>
<feature type="domain" description="Major facilitator superfamily (MFS) profile" evidence="8">
    <location>
        <begin position="7"/>
        <end position="388"/>
    </location>
</feature>
<sequence>MTTKTVALATLAATQLMVILDGTVVTVALPAIRDDLGFSGTSLSWVVNGFLLAFALVLLPAGRAGDALGTRPVFLTGLTLFTIASAWCGLAWDPISLVLARFAQGVGGGVASAVVLGMIAGLYPESRERLRAFAVLAFVGSIGASVGTVLGGVLTEVASWRWAFLINVPLGIVALIAALRAVEGTPRTGVQGGLLPRGLFAQRRFALGNLILLTLTFGGFTFQFVTTLYLQDTLGFGALMTGLGFLPVSAVIAVASLGFSAAVAERFGSERVLLVGMAVFVAGMLYLVRVPDAGVYPIDVLPGAVVMGLGFGLAMPQVTALAMSALAPEHSGIGSGLTTTTQQVGGFLGTLVAAGLAVNVGYAAAYLAAAIALAVGAVVAAYLLVDAARARDPKVTERVPDETVRS</sequence>
<keyword evidence="4 7" id="KW-0812">Transmembrane</keyword>
<feature type="transmembrane region" description="Helical" evidence="7">
    <location>
        <begin position="160"/>
        <end position="179"/>
    </location>
</feature>